<dbReference type="InterPro" id="IPR028998">
    <property type="entry name" value="RimP_C"/>
</dbReference>
<dbReference type="SUPFAM" id="SSF75420">
    <property type="entry name" value="YhbC-like, N-terminal domain"/>
    <property type="match status" value="1"/>
</dbReference>
<dbReference type="RefSeq" id="WP_180138629.1">
    <property type="nucleotide sequence ID" value="NZ_CAADHO010000002.1"/>
</dbReference>
<dbReference type="InterPro" id="IPR036847">
    <property type="entry name" value="RimP_C_sf"/>
</dbReference>
<comment type="function">
    <text evidence="3">Required for maturation of 30S ribosomal subunits.</text>
</comment>
<evidence type="ECO:0000259" key="6">
    <source>
        <dbReference type="Pfam" id="PF17384"/>
    </source>
</evidence>
<evidence type="ECO:0000256" key="1">
    <source>
        <dbReference type="ARBA" id="ARBA00022490"/>
    </source>
</evidence>
<protein>
    <recommendedName>
        <fullName evidence="3">Ribosome maturation factor RimP</fullName>
    </recommendedName>
</protein>
<keyword evidence="2 3" id="KW-0690">Ribosome biogenesis</keyword>
<comment type="similarity">
    <text evidence="3">Belongs to the RimP family.</text>
</comment>
<dbReference type="Gene3D" id="2.30.30.180">
    <property type="entry name" value="Ribosome maturation factor RimP, C-terminal domain"/>
    <property type="match status" value="1"/>
</dbReference>
<organism evidence="7 8">
    <name type="scientific">Desulfoluna butyratoxydans</name>
    <dbReference type="NCBI Taxonomy" id="231438"/>
    <lineage>
        <taxon>Bacteria</taxon>
        <taxon>Pseudomonadati</taxon>
        <taxon>Thermodesulfobacteriota</taxon>
        <taxon>Desulfobacteria</taxon>
        <taxon>Desulfobacterales</taxon>
        <taxon>Desulfolunaceae</taxon>
        <taxon>Desulfoluna</taxon>
    </lineage>
</organism>
<feature type="domain" description="Ribosome maturation factor RimP C-terminal" evidence="6">
    <location>
        <begin position="108"/>
        <end position="171"/>
    </location>
</feature>
<dbReference type="AlphaFoldDB" id="A0A4U8YKJ5"/>
<evidence type="ECO:0000256" key="2">
    <source>
        <dbReference type="ARBA" id="ARBA00022517"/>
    </source>
</evidence>
<gene>
    <name evidence="3" type="primary">rimP</name>
    <name evidence="7" type="ORF">MSL71_16310</name>
</gene>
<accession>A0A4U8YKJ5</accession>
<dbReference type="PANTHER" id="PTHR33867:SF1">
    <property type="entry name" value="RIBOSOME MATURATION FACTOR RIMP"/>
    <property type="match status" value="1"/>
</dbReference>
<dbReference type="InterPro" id="IPR028989">
    <property type="entry name" value="RimP_N"/>
</dbReference>
<dbReference type="InterPro" id="IPR003728">
    <property type="entry name" value="Ribosome_maturation_RimP"/>
</dbReference>
<dbReference type="Pfam" id="PF17384">
    <property type="entry name" value="DUF150_C"/>
    <property type="match status" value="1"/>
</dbReference>
<dbReference type="GO" id="GO:0000028">
    <property type="term" value="P:ribosomal small subunit assembly"/>
    <property type="evidence" value="ECO:0007669"/>
    <property type="project" value="TreeGrafter"/>
</dbReference>
<keyword evidence="8" id="KW-1185">Reference proteome</keyword>
<feature type="region of interest" description="Disordered" evidence="4">
    <location>
        <begin position="1"/>
        <end position="24"/>
    </location>
</feature>
<feature type="compositionally biased region" description="Basic residues" evidence="4">
    <location>
        <begin position="1"/>
        <end position="15"/>
    </location>
</feature>
<evidence type="ECO:0000259" key="5">
    <source>
        <dbReference type="Pfam" id="PF02576"/>
    </source>
</evidence>
<dbReference type="GO" id="GO:0005829">
    <property type="term" value="C:cytosol"/>
    <property type="evidence" value="ECO:0007669"/>
    <property type="project" value="TreeGrafter"/>
</dbReference>
<dbReference type="Pfam" id="PF02576">
    <property type="entry name" value="RimP_N"/>
    <property type="match status" value="1"/>
</dbReference>
<evidence type="ECO:0000256" key="3">
    <source>
        <dbReference type="HAMAP-Rule" id="MF_01077"/>
    </source>
</evidence>
<feature type="domain" description="Ribosome maturation factor RimP N-terminal" evidence="5">
    <location>
        <begin position="33"/>
        <end position="104"/>
    </location>
</feature>
<dbReference type="InterPro" id="IPR035956">
    <property type="entry name" value="RimP_N_sf"/>
</dbReference>
<sequence length="176" mass="19257">MGTSSKKQKNRKKEGRSHSAITGRHLAEARRLADDLCEGEGLELVHMETVTEFGQTILRLYIDKEGGVSLGDCTNVSRQLGDLMDVSLDIRGEYRLEVSSPGLDRPISKPADFDRFKGSMAVITTHSPVEGRSRFKGTLLGQAPGEMVCMDVDGTTHEIALENIKRARLVGNIGES</sequence>
<reference evidence="7 8" key="1">
    <citation type="submission" date="2019-03" db="EMBL/GenBank/DDBJ databases">
        <authorList>
            <person name="Nijsse B."/>
        </authorList>
    </citation>
    <scope>NUCLEOTIDE SEQUENCE [LARGE SCALE GENOMIC DNA]</scope>
    <source>
        <strain evidence="7">Desulfoluna butyratoxydans MSL71</strain>
    </source>
</reference>
<proteinExistence type="inferred from homology"/>
<dbReference type="SUPFAM" id="SSF74942">
    <property type="entry name" value="YhbC-like, C-terminal domain"/>
    <property type="match status" value="1"/>
</dbReference>
<dbReference type="Gene3D" id="3.30.300.70">
    <property type="entry name" value="RimP-like superfamily, N-terminal"/>
    <property type="match status" value="1"/>
</dbReference>
<dbReference type="CDD" id="cd01734">
    <property type="entry name" value="YlxS_C"/>
    <property type="match status" value="1"/>
</dbReference>
<keyword evidence="1 3" id="KW-0963">Cytoplasm</keyword>
<dbReference type="HAMAP" id="MF_01077">
    <property type="entry name" value="RimP"/>
    <property type="match status" value="1"/>
</dbReference>
<name>A0A4U8YKJ5_9BACT</name>
<evidence type="ECO:0000313" key="7">
    <source>
        <dbReference type="EMBL" id="VFQ43987.1"/>
    </source>
</evidence>
<evidence type="ECO:0000313" key="8">
    <source>
        <dbReference type="Proteomes" id="UP000507962"/>
    </source>
</evidence>
<dbReference type="Proteomes" id="UP000507962">
    <property type="component" value="Unassembled WGS sequence"/>
</dbReference>
<dbReference type="GO" id="GO:0006412">
    <property type="term" value="P:translation"/>
    <property type="evidence" value="ECO:0007669"/>
    <property type="project" value="TreeGrafter"/>
</dbReference>
<dbReference type="PANTHER" id="PTHR33867">
    <property type="entry name" value="RIBOSOME MATURATION FACTOR RIMP"/>
    <property type="match status" value="1"/>
</dbReference>
<dbReference type="FunFam" id="3.30.300.70:FF:000001">
    <property type="entry name" value="Ribosome maturation factor RimP"/>
    <property type="match status" value="1"/>
</dbReference>
<dbReference type="EMBL" id="CAADHO010000002">
    <property type="protein sequence ID" value="VFQ43987.1"/>
    <property type="molecule type" value="Genomic_DNA"/>
</dbReference>
<evidence type="ECO:0000256" key="4">
    <source>
        <dbReference type="SAM" id="MobiDB-lite"/>
    </source>
</evidence>
<comment type="subcellular location">
    <subcellularLocation>
        <location evidence="3">Cytoplasm</location>
    </subcellularLocation>
</comment>